<organism evidence="2 3">
    <name type="scientific">Sulfurovum xiamenensis</name>
    <dbReference type="NCBI Taxonomy" id="3019066"/>
    <lineage>
        <taxon>Bacteria</taxon>
        <taxon>Pseudomonadati</taxon>
        <taxon>Campylobacterota</taxon>
        <taxon>Epsilonproteobacteria</taxon>
        <taxon>Campylobacterales</taxon>
        <taxon>Sulfurovaceae</taxon>
        <taxon>Sulfurovum</taxon>
    </lineage>
</organism>
<reference evidence="2" key="1">
    <citation type="submission" date="2023-01" db="EMBL/GenBank/DDBJ databases">
        <title>Sulfurovum sp. XTW-4 genome assembly.</title>
        <authorList>
            <person name="Wang J."/>
        </authorList>
    </citation>
    <scope>NUCLEOTIDE SEQUENCE</scope>
    <source>
        <strain evidence="2">XTW-4</strain>
    </source>
</reference>
<protein>
    <submittedName>
        <fullName evidence="2">Uncharacterized protein</fullName>
    </submittedName>
</protein>
<sequence length="268" mass="29918">MKFTKMALAFLLAFSTLQAEGTKLDISAPAPEVLSTYYAAKAQSTEKVESKLKANGFSILATTTPVKGSTVITVTNDELKATNTWLATLNVLVNEKEVRIQNPSYFGAAYLQDKYTYGQFSGTLKSFQKALGDLYTVEDEFKLLKLPHYQFMMGMAHVEDTIEVGEGEDLETKLKENKYVAYTLKLPNGSTLVGHNLRSRTNKFLLKIDAAHNAHILPYRSMIKEGKAVMLDPKYYLAVSLPLLSMTEFMKIASAPGNIEKDIKRTYK</sequence>
<keyword evidence="3" id="KW-1185">Reference proteome</keyword>
<feature type="chain" id="PRO_5046902694" evidence="1">
    <location>
        <begin position="20"/>
        <end position="268"/>
    </location>
</feature>
<keyword evidence="1" id="KW-0732">Signal</keyword>
<evidence type="ECO:0000313" key="2">
    <source>
        <dbReference type="EMBL" id="MDM5264024.1"/>
    </source>
</evidence>
<accession>A0ABT7QSG4</accession>
<evidence type="ECO:0000256" key="1">
    <source>
        <dbReference type="SAM" id="SignalP"/>
    </source>
</evidence>
<evidence type="ECO:0000313" key="3">
    <source>
        <dbReference type="Proteomes" id="UP001169066"/>
    </source>
</evidence>
<name>A0ABT7QSG4_9BACT</name>
<dbReference type="EMBL" id="JAQIBC010000004">
    <property type="protein sequence ID" value="MDM5264024.1"/>
    <property type="molecule type" value="Genomic_DNA"/>
</dbReference>
<comment type="caution">
    <text evidence="2">The sequence shown here is derived from an EMBL/GenBank/DDBJ whole genome shotgun (WGS) entry which is preliminary data.</text>
</comment>
<proteinExistence type="predicted"/>
<dbReference type="RefSeq" id="WP_289401960.1">
    <property type="nucleotide sequence ID" value="NZ_JAQIBC010000004.1"/>
</dbReference>
<gene>
    <name evidence="2" type="ORF">PF327_07410</name>
</gene>
<feature type="signal peptide" evidence="1">
    <location>
        <begin position="1"/>
        <end position="19"/>
    </location>
</feature>
<dbReference type="Proteomes" id="UP001169066">
    <property type="component" value="Unassembled WGS sequence"/>
</dbReference>